<proteinExistence type="predicted"/>
<dbReference type="NCBIfam" id="TIGR02595">
    <property type="entry name" value="PEP_CTERM"/>
    <property type="match status" value="1"/>
</dbReference>
<evidence type="ECO:0000313" key="3">
    <source>
        <dbReference type="EMBL" id="QID19490.1"/>
    </source>
</evidence>
<dbReference type="Pfam" id="PF07589">
    <property type="entry name" value="PEP-CTERM"/>
    <property type="match status" value="1"/>
</dbReference>
<name>A0A6C1BAS0_9RHOO</name>
<dbReference type="KEGG" id="azq:G3580_18825"/>
<evidence type="ECO:0000259" key="2">
    <source>
        <dbReference type="PROSITE" id="PS51841"/>
    </source>
</evidence>
<dbReference type="Proteomes" id="UP000501991">
    <property type="component" value="Chromosome"/>
</dbReference>
<dbReference type="RefSeq" id="WP_173768148.1">
    <property type="nucleotide sequence ID" value="NZ_CP048836.1"/>
</dbReference>
<reference evidence="3 4" key="1">
    <citation type="submission" date="2020-02" db="EMBL/GenBank/DDBJ databases">
        <title>Nitrogenibacter mangrovi gen. nov., sp. nov. isolated from mangrove sediment, a denitrifying betaproteobacterium.</title>
        <authorList>
            <person name="Liao H."/>
            <person name="Tian Y."/>
        </authorList>
    </citation>
    <scope>NUCLEOTIDE SEQUENCE [LARGE SCALE GENOMIC DNA]</scope>
    <source>
        <strain evidence="3 4">M9-3-2</strain>
    </source>
</reference>
<dbReference type="Pfam" id="PF00932">
    <property type="entry name" value="LTD"/>
    <property type="match status" value="1"/>
</dbReference>
<dbReference type="SUPFAM" id="SSF74853">
    <property type="entry name" value="Lamin A/C globular tail domain"/>
    <property type="match status" value="1"/>
</dbReference>
<accession>A0A6C1BAS0</accession>
<sequence>MHKILTKAVAAAAVTLLAVGASAAHADVRITEIAPWSSGNSSLGQDWFELTNTGASAVDITHWSWDDDSQNPGTALLEGVTSLGAGQSVVFVDGGASVPADFVNLWFGGAAPANFVIGYYDGPGLSTGGDEVNVYDASNVLQASLNFGASPTGPYATFDNAAGLDGTSVSQLSAVSVNGAFIAANDINEIGSPGAVAAVPEPESYAMLLAGLGMIGAMARKRRA</sequence>
<keyword evidence="1" id="KW-0732">Signal</keyword>
<evidence type="ECO:0000313" key="4">
    <source>
        <dbReference type="Proteomes" id="UP000501991"/>
    </source>
</evidence>
<dbReference type="InterPro" id="IPR036415">
    <property type="entry name" value="Lamin_tail_dom_sf"/>
</dbReference>
<dbReference type="InterPro" id="IPR013424">
    <property type="entry name" value="Ice-binding_C"/>
</dbReference>
<dbReference type="InterPro" id="IPR001322">
    <property type="entry name" value="Lamin_tail_dom"/>
</dbReference>
<dbReference type="EMBL" id="CP048836">
    <property type="protein sequence ID" value="QID19490.1"/>
    <property type="molecule type" value="Genomic_DNA"/>
</dbReference>
<organism evidence="3 4">
    <name type="scientific">Nitrogeniibacter mangrovi</name>
    <dbReference type="NCBI Taxonomy" id="2016596"/>
    <lineage>
        <taxon>Bacteria</taxon>
        <taxon>Pseudomonadati</taxon>
        <taxon>Pseudomonadota</taxon>
        <taxon>Betaproteobacteria</taxon>
        <taxon>Rhodocyclales</taxon>
        <taxon>Zoogloeaceae</taxon>
        <taxon>Nitrogeniibacter</taxon>
    </lineage>
</organism>
<feature type="signal peptide" evidence="1">
    <location>
        <begin position="1"/>
        <end position="26"/>
    </location>
</feature>
<keyword evidence="4" id="KW-1185">Reference proteome</keyword>
<dbReference type="PROSITE" id="PS51841">
    <property type="entry name" value="LTD"/>
    <property type="match status" value="1"/>
</dbReference>
<gene>
    <name evidence="3" type="ORF">G3580_18825</name>
</gene>
<protein>
    <submittedName>
        <fullName evidence="3">PEP-CTERM sorting domain-containing protein</fullName>
    </submittedName>
</protein>
<dbReference type="AlphaFoldDB" id="A0A6C1BAS0"/>
<feature type="domain" description="LTD" evidence="2">
    <location>
        <begin position="15"/>
        <end position="144"/>
    </location>
</feature>
<evidence type="ECO:0000256" key="1">
    <source>
        <dbReference type="SAM" id="SignalP"/>
    </source>
</evidence>
<feature type="chain" id="PRO_5025444130" evidence="1">
    <location>
        <begin position="27"/>
        <end position="224"/>
    </location>
</feature>